<reference evidence="3" key="1">
    <citation type="submission" date="2013-09" db="EMBL/GenBank/DDBJ databases">
        <title>Corchorus olitorius genome sequencing.</title>
        <authorList>
            <person name="Alam M."/>
            <person name="Haque M.S."/>
            <person name="Islam M.S."/>
            <person name="Emdad E.M."/>
            <person name="Islam M.M."/>
            <person name="Ahmed B."/>
            <person name="Halim A."/>
            <person name="Hossen Q.M.M."/>
            <person name="Hossain M.Z."/>
            <person name="Ahmed R."/>
            <person name="Khan M.M."/>
            <person name="Islam R."/>
            <person name="Rashid M.M."/>
            <person name="Khan S.A."/>
            <person name="Rahman M.S."/>
            <person name="Alam M."/>
            <person name="Yahiya A.S."/>
            <person name="Khan M.S."/>
            <person name="Azam M.S."/>
            <person name="Haque T."/>
            <person name="Lashkar M.Z.H."/>
            <person name="Akhand A.I."/>
            <person name="Morshed G."/>
            <person name="Roy S."/>
            <person name="Uddin K.S."/>
            <person name="Rabeya T."/>
            <person name="Hossain A.S."/>
            <person name="Chowdhury A."/>
            <person name="Snigdha A.R."/>
            <person name="Mortoza M.S."/>
            <person name="Matin S.A."/>
            <person name="Hoque S.M.E."/>
            <person name="Islam M.K."/>
            <person name="Roy D.K."/>
            <person name="Haider R."/>
            <person name="Moosa M.M."/>
            <person name="Elias S.M."/>
            <person name="Hasan A.M."/>
            <person name="Jahan S."/>
            <person name="Shafiuddin M."/>
            <person name="Mahmood N."/>
            <person name="Shommy N.S."/>
        </authorList>
    </citation>
    <scope>NUCLEOTIDE SEQUENCE [LARGE SCALE GENOMIC DNA]</scope>
    <source>
        <strain evidence="3">cv. O-4</strain>
    </source>
</reference>
<proteinExistence type="predicted"/>
<keyword evidence="1" id="KW-0472">Membrane</keyword>
<dbReference type="EMBL" id="AWUE01017335">
    <property type="protein sequence ID" value="OMO87340.1"/>
    <property type="molecule type" value="Genomic_DNA"/>
</dbReference>
<organism evidence="2 3">
    <name type="scientific">Corchorus olitorius</name>
    <dbReference type="NCBI Taxonomy" id="93759"/>
    <lineage>
        <taxon>Eukaryota</taxon>
        <taxon>Viridiplantae</taxon>
        <taxon>Streptophyta</taxon>
        <taxon>Embryophyta</taxon>
        <taxon>Tracheophyta</taxon>
        <taxon>Spermatophyta</taxon>
        <taxon>Magnoliopsida</taxon>
        <taxon>eudicotyledons</taxon>
        <taxon>Gunneridae</taxon>
        <taxon>Pentapetalae</taxon>
        <taxon>rosids</taxon>
        <taxon>malvids</taxon>
        <taxon>Malvales</taxon>
        <taxon>Malvaceae</taxon>
        <taxon>Grewioideae</taxon>
        <taxon>Apeibeae</taxon>
        <taxon>Corchorus</taxon>
    </lineage>
</organism>
<keyword evidence="1" id="KW-0812">Transmembrane</keyword>
<protein>
    <submittedName>
        <fullName evidence="2">Uncharacterized protein</fullName>
    </submittedName>
</protein>
<dbReference type="Proteomes" id="UP000187203">
    <property type="component" value="Unassembled WGS sequence"/>
</dbReference>
<keyword evidence="1" id="KW-1133">Transmembrane helix</keyword>
<keyword evidence="3" id="KW-1185">Reference proteome</keyword>
<comment type="caution">
    <text evidence="2">The sequence shown here is derived from an EMBL/GenBank/DDBJ whole genome shotgun (WGS) entry which is preliminary data.</text>
</comment>
<feature type="transmembrane region" description="Helical" evidence="1">
    <location>
        <begin position="21"/>
        <end position="38"/>
    </location>
</feature>
<name>A0A1R3IXT1_9ROSI</name>
<evidence type="ECO:0000313" key="3">
    <source>
        <dbReference type="Proteomes" id="UP000187203"/>
    </source>
</evidence>
<accession>A0A1R3IXT1</accession>
<gene>
    <name evidence="2" type="ORF">COLO4_20683</name>
</gene>
<dbReference type="AlphaFoldDB" id="A0A1R3IXT1"/>
<sequence>MNLMRDDSSGKESMVILITRPISAKICILCLLCHWLNFAKLAVL</sequence>
<evidence type="ECO:0000313" key="2">
    <source>
        <dbReference type="EMBL" id="OMO87340.1"/>
    </source>
</evidence>
<evidence type="ECO:0000256" key="1">
    <source>
        <dbReference type="SAM" id="Phobius"/>
    </source>
</evidence>